<dbReference type="InterPro" id="IPR036390">
    <property type="entry name" value="WH_DNA-bd_sf"/>
</dbReference>
<evidence type="ECO:0000256" key="3">
    <source>
        <dbReference type="ARBA" id="ARBA00023163"/>
    </source>
</evidence>
<evidence type="ECO:0000256" key="1">
    <source>
        <dbReference type="ARBA" id="ARBA00023015"/>
    </source>
</evidence>
<dbReference type="Proteomes" id="UP001500449">
    <property type="component" value="Unassembled WGS sequence"/>
</dbReference>
<dbReference type="PANTHER" id="PTHR33204:SF18">
    <property type="entry name" value="TRANSCRIPTIONAL REGULATORY PROTEIN"/>
    <property type="match status" value="1"/>
</dbReference>
<name>A0ABN2N6K3_9PSEU</name>
<keyword evidence="6" id="KW-1185">Reference proteome</keyword>
<comment type="caution">
    <text evidence="5">The sequence shown here is derived from an EMBL/GenBank/DDBJ whole genome shotgun (WGS) entry which is preliminary data.</text>
</comment>
<dbReference type="EMBL" id="BAAAQK010000012">
    <property type="protein sequence ID" value="GAA1855226.1"/>
    <property type="molecule type" value="Genomic_DNA"/>
</dbReference>
<keyword evidence="3" id="KW-0804">Transcription</keyword>
<proteinExistence type="predicted"/>
<accession>A0ABN2N6K3</accession>
<organism evidence="5 6">
    <name type="scientific">Pseudonocardia ailaonensis</name>
    <dbReference type="NCBI Taxonomy" id="367279"/>
    <lineage>
        <taxon>Bacteria</taxon>
        <taxon>Bacillati</taxon>
        <taxon>Actinomycetota</taxon>
        <taxon>Actinomycetes</taxon>
        <taxon>Pseudonocardiales</taxon>
        <taxon>Pseudonocardiaceae</taxon>
        <taxon>Pseudonocardia</taxon>
    </lineage>
</organism>
<evidence type="ECO:0000256" key="2">
    <source>
        <dbReference type="ARBA" id="ARBA00023125"/>
    </source>
</evidence>
<dbReference type="Pfam" id="PF01638">
    <property type="entry name" value="HxlR"/>
    <property type="match status" value="1"/>
</dbReference>
<evidence type="ECO:0000313" key="6">
    <source>
        <dbReference type="Proteomes" id="UP001500449"/>
    </source>
</evidence>
<gene>
    <name evidence="5" type="ORF">GCM10009836_39090</name>
</gene>
<evidence type="ECO:0000259" key="4">
    <source>
        <dbReference type="PROSITE" id="PS51118"/>
    </source>
</evidence>
<keyword evidence="1" id="KW-0805">Transcription regulation</keyword>
<reference evidence="5 6" key="1">
    <citation type="journal article" date="2019" name="Int. J. Syst. Evol. Microbiol.">
        <title>The Global Catalogue of Microorganisms (GCM) 10K type strain sequencing project: providing services to taxonomists for standard genome sequencing and annotation.</title>
        <authorList>
            <consortium name="The Broad Institute Genomics Platform"/>
            <consortium name="The Broad Institute Genome Sequencing Center for Infectious Disease"/>
            <person name="Wu L."/>
            <person name="Ma J."/>
        </authorList>
    </citation>
    <scope>NUCLEOTIDE SEQUENCE [LARGE SCALE GENOMIC DNA]</scope>
    <source>
        <strain evidence="5 6">JCM 16009</strain>
    </source>
</reference>
<dbReference type="PROSITE" id="PS51118">
    <property type="entry name" value="HTH_HXLR"/>
    <property type="match status" value="1"/>
</dbReference>
<keyword evidence="2" id="KW-0238">DNA-binding</keyword>
<evidence type="ECO:0000313" key="5">
    <source>
        <dbReference type="EMBL" id="GAA1855226.1"/>
    </source>
</evidence>
<dbReference type="Gene3D" id="1.10.10.10">
    <property type="entry name" value="Winged helix-like DNA-binding domain superfamily/Winged helix DNA-binding domain"/>
    <property type="match status" value="1"/>
</dbReference>
<dbReference type="PANTHER" id="PTHR33204">
    <property type="entry name" value="TRANSCRIPTIONAL REGULATOR, MARR FAMILY"/>
    <property type="match status" value="1"/>
</dbReference>
<dbReference type="InterPro" id="IPR036388">
    <property type="entry name" value="WH-like_DNA-bd_sf"/>
</dbReference>
<feature type="domain" description="HTH hxlR-type" evidence="4">
    <location>
        <begin position="24"/>
        <end position="124"/>
    </location>
</feature>
<dbReference type="SUPFAM" id="SSF46785">
    <property type="entry name" value="Winged helix' DNA-binding domain"/>
    <property type="match status" value="1"/>
</dbReference>
<dbReference type="InterPro" id="IPR002577">
    <property type="entry name" value="HTH_HxlR"/>
</dbReference>
<sequence length="162" mass="17502">MVDGPGAVAEEMSPRAGGADERVCTIGRVISVVGDKWTLRILCEAALNGVSRFTEFQDLLGIATDVLAQRLTKLVDEGLLTKESYKEPGQRARFRYELTGAGGEMRLVLAALQQWGDVHRPGGSGLTEVGRTLGANKAVRVDFVDEDDAVVPADHIAYRYAI</sequence>
<protein>
    <submittedName>
        <fullName evidence="5">Helix-turn-helix domain-containing protein</fullName>
    </submittedName>
</protein>